<sequence length="151" mass="17414">MPPRPVLPSGIRTRIILTSRQQLTRTQPYSSQQQPQPPKPKSATGEFYKTFTRPVAKTFLIAIFTYQLLYFGWAKLEQDEIKEDRTGMLGCRAQDKTLEWMKLLIFRRAAEIAGLEAEVERLKAVKEEEKARSLNEGAAVETGRKKGWWPF</sequence>
<accession>A0AA39YH90</accession>
<dbReference type="EMBL" id="JAULSV010000002">
    <property type="protein sequence ID" value="KAK0651895.1"/>
    <property type="molecule type" value="Genomic_DNA"/>
</dbReference>
<dbReference type="AlphaFoldDB" id="A0AA39YH90"/>
<proteinExistence type="predicted"/>
<evidence type="ECO:0000256" key="1">
    <source>
        <dbReference type="SAM" id="MobiDB-lite"/>
    </source>
</evidence>
<protein>
    <submittedName>
        <fullName evidence="2">Uncharacterized protein</fullName>
    </submittedName>
</protein>
<comment type="caution">
    <text evidence="2">The sequence shown here is derived from an EMBL/GenBank/DDBJ whole genome shotgun (WGS) entry which is preliminary data.</text>
</comment>
<gene>
    <name evidence="2" type="ORF">B0T16DRAFT_404959</name>
</gene>
<feature type="region of interest" description="Disordered" evidence="1">
    <location>
        <begin position="24"/>
        <end position="45"/>
    </location>
</feature>
<reference evidence="2" key="1">
    <citation type="submission" date="2023-06" db="EMBL/GenBank/DDBJ databases">
        <title>Genome-scale phylogeny and comparative genomics of the fungal order Sordariales.</title>
        <authorList>
            <consortium name="Lawrence Berkeley National Laboratory"/>
            <person name="Hensen N."/>
            <person name="Bonometti L."/>
            <person name="Westerberg I."/>
            <person name="Brannstrom I.O."/>
            <person name="Guillou S."/>
            <person name="Cros-Aarteil S."/>
            <person name="Calhoun S."/>
            <person name="Haridas S."/>
            <person name="Kuo A."/>
            <person name="Mondo S."/>
            <person name="Pangilinan J."/>
            <person name="Riley R."/>
            <person name="Labutti K."/>
            <person name="Andreopoulos B."/>
            <person name="Lipzen A."/>
            <person name="Chen C."/>
            <person name="Yanf M."/>
            <person name="Daum C."/>
            <person name="Ng V."/>
            <person name="Clum A."/>
            <person name="Steindorff A."/>
            <person name="Ohm R."/>
            <person name="Martin F."/>
            <person name="Silar P."/>
            <person name="Natvig D."/>
            <person name="Lalanne C."/>
            <person name="Gautier V."/>
            <person name="Ament-Velasquez S.L."/>
            <person name="Kruys A."/>
            <person name="Hutchinson M.I."/>
            <person name="Powell A.J."/>
            <person name="Barry K."/>
            <person name="Miller A.N."/>
            <person name="Grigoriev I.V."/>
            <person name="Debuchy R."/>
            <person name="Gladieux P."/>
            <person name="Thoren M.H."/>
            <person name="Johannesson H."/>
        </authorList>
    </citation>
    <scope>NUCLEOTIDE SEQUENCE</scope>
    <source>
        <strain evidence="2">SMH2532-1</strain>
    </source>
</reference>
<evidence type="ECO:0000313" key="3">
    <source>
        <dbReference type="Proteomes" id="UP001174936"/>
    </source>
</evidence>
<evidence type="ECO:0000313" key="2">
    <source>
        <dbReference type="EMBL" id="KAK0651895.1"/>
    </source>
</evidence>
<name>A0AA39YH90_9PEZI</name>
<keyword evidence="3" id="KW-1185">Reference proteome</keyword>
<dbReference type="Proteomes" id="UP001174936">
    <property type="component" value="Unassembled WGS sequence"/>
</dbReference>
<organism evidence="2 3">
    <name type="scientific">Cercophora newfieldiana</name>
    <dbReference type="NCBI Taxonomy" id="92897"/>
    <lineage>
        <taxon>Eukaryota</taxon>
        <taxon>Fungi</taxon>
        <taxon>Dikarya</taxon>
        <taxon>Ascomycota</taxon>
        <taxon>Pezizomycotina</taxon>
        <taxon>Sordariomycetes</taxon>
        <taxon>Sordariomycetidae</taxon>
        <taxon>Sordariales</taxon>
        <taxon>Lasiosphaeriaceae</taxon>
        <taxon>Cercophora</taxon>
    </lineage>
</organism>